<sequence>MIERKAGNGVKWIIFILAALVLLAGCGSSNEKGQGASSAAPSSSSGEADNSAGRSPEENSVPSPEKTGITVTDSTGAELELPNPVKRIACLTEICVDGLAELGLEPVAVVPDSLAFQAEFFGDRASSFVQIGGGFMEPSLEDIAKSEPDLVIGLKGTHDMLRDGLQSIAPLYIAELKTYEDSIAFLESMGEWTGEADAAAAARKKFLDKLEEYKQQSPNDRSALILYGADVNFGIDTEGSLVGSMLAELTPYPWPAPAEDGGHQAGGMAYSLEKVLETDPDHIFIETFRFGPDAKPLSEQFAANPLWGKLKAVKENQITEVRTPIWANGRGTRSLGIVMDEAMAALYPDVFKGSDQ</sequence>
<dbReference type="RefSeq" id="WP_378095617.1">
    <property type="nucleotide sequence ID" value="NZ_JBHSEP010000007.1"/>
</dbReference>
<dbReference type="EMBL" id="JBHSEP010000007">
    <property type="protein sequence ID" value="MFC4598883.1"/>
    <property type="molecule type" value="Genomic_DNA"/>
</dbReference>
<protein>
    <submittedName>
        <fullName evidence="7">ABC transporter substrate-binding protein</fullName>
    </submittedName>
</protein>
<dbReference type="InterPro" id="IPR002491">
    <property type="entry name" value="ABC_transptr_periplasmic_BD"/>
</dbReference>
<feature type="region of interest" description="Disordered" evidence="5">
    <location>
        <begin position="33"/>
        <end position="76"/>
    </location>
</feature>
<dbReference type="PANTHER" id="PTHR30532:SF1">
    <property type="entry name" value="IRON(3+)-HYDROXAMATE-BINDING PROTEIN FHUD"/>
    <property type="match status" value="1"/>
</dbReference>
<reference evidence="8" key="1">
    <citation type="journal article" date="2019" name="Int. J. Syst. Evol. Microbiol.">
        <title>The Global Catalogue of Microorganisms (GCM) 10K type strain sequencing project: providing services to taxonomists for standard genome sequencing and annotation.</title>
        <authorList>
            <consortium name="The Broad Institute Genomics Platform"/>
            <consortium name="The Broad Institute Genome Sequencing Center for Infectious Disease"/>
            <person name="Wu L."/>
            <person name="Ma J."/>
        </authorList>
    </citation>
    <scope>NUCLEOTIDE SEQUENCE [LARGE SCALE GENOMIC DNA]</scope>
    <source>
        <strain evidence="8">CCUG 49571</strain>
    </source>
</reference>
<keyword evidence="3" id="KW-0813">Transport</keyword>
<accession>A0ABV9FCX8</accession>
<evidence type="ECO:0000313" key="7">
    <source>
        <dbReference type="EMBL" id="MFC4598883.1"/>
    </source>
</evidence>
<dbReference type="PROSITE" id="PS51257">
    <property type="entry name" value="PROKAR_LIPOPROTEIN"/>
    <property type="match status" value="1"/>
</dbReference>
<keyword evidence="8" id="KW-1185">Reference proteome</keyword>
<organism evidence="7 8">
    <name type="scientific">Cohnella hongkongensis</name>
    <dbReference type="NCBI Taxonomy" id="178337"/>
    <lineage>
        <taxon>Bacteria</taxon>
        <taxon>Bacillati</taxon>
        <taxon>Bacillota</taxon>
        <taxon>Bacilli</taxon>
        <taxon>Bacillales</taxon>
        <taxon>Paenibacillaceae</taxon>
        <taxon>Cohnella</taxon>
    </lineage>
</organism>
<comment type="subcellular location">
    <subcellularLocation>
        <location evidence="1">Cell envelope</location>
    </subcellularLocation>
</comment>
<evidence type="ECO:0000256" key="4">
    <source>
        <dbReference type="ARBA" id="ARBA00022729"/>
    </source>
</evidence>
<evidence type="ECO:0000256" key="3">
    <source>
        <dbReference type="ARBA" id="ARBA00022448"/>
    </source>
</evidence>
<dbReference type="Gene3D" id="3.40.50.1980">
    <property type="entry name" value="Nitrogenase molybdenum iron protein domain"/>
    <property type="match status" value="2"/>
</dbReference>
<feature type="domain" description="Fe/B12 periplasmic-binding" evidence="6">
    <location>
        <begin position="87"/>
        <end position="350"/>
    </location>
</feature>
<gene>
    <name evidence="7" type="ORF">ACFO3S_11595</name>
</gene>
<comment type="similarity">
    <text evidence="2">Belongs to the bacterial solute-binding protein 8 family.</text>
</comment>
<evidence type="ECO:0000259" key="6">
    <source>
        <dbReference type="PROSITE" id="PS50983"/>
    </source>
</evidence>
<dbReference type="Proteomes" id="UP001596028">
    <property type="component" value="Unassembled WGS sequence"/>
</dbReference>
<dbReference type="Pfam" id="PF01497">
    <property type="entry name" value="Peripla_BP_2"/>
    <property type="match status" value="1"/>
</dbReference>
<feature type="compositionally biased region" description="Low complexity" evidence="5">
    <location>
        <begin position="36"/>
        <end position="45"/>
    </location>
</feature>
<dbReference type="PANTHER" id="PTHR30532">
    <property type="entry name" value="IRON III DICITRATE-BINDING PERIPLASMIC PROTEIN"/>
    <property type="match status" value="1"/>
</dbReference>
<evidence type="ECO:0000256" key="1">
    <source>
        <dbReference type="ARBA" id="ARBA00004196"/>
    </source>
</evidence>
<name>A0ABV9FCX8_9BACL</name>
<comment type="caution">
    <text evidence="7">The sequence shown here is derived from an EMBL/GenBank/DDBJ whole genome shotgun (WGS) entry which is preliminary data.</text>
</comment>
<dbReference type="SUPFAM" id="SSF53807">
    <property type="entry name" value="Helical backbone' metal receptor"/>
    <property type="match status" value="1"/>
</dbReference>
<proteinExistence type="inferred from homology"/>
<keyword evidence="4" id="KW-0732">Signal</keyword>
<evidence type="ECO:0000256" key="5">
    <source>
        <dbReference type="SAM" id="MobiDB-lite"/>
    </source>
</evidence>
<dbReference type="InterPro" id="IPR051313">
    <property type="entry name" value="Bact_iron-sidero_bind"/>
</dbReference>
<evidence type="ECO:0000313" key="8">
    <source>
        <dbReference type="Proteomes" id="UP001596028"/>
    </source>
</evidence>
<evidence type="ECO:0000256" key="2">
    <source>
        <dbReference type="ARBA" id="ARBA00008814"/>
    </source>
</evidence>
<dbReference type="PROSITE" id="PS50983">
    <property type="entry name" value="FE_B12_PBP"/>
    <property type="match status" value="1"/>
</dbReference>